<protein>
    <recommendedName>
        <fullName evidence="3">Lipoprotein</fullName>
    </recommendedName>
</protein>
<accession>A0A7G5GZQ9</accession>
<organism evidence="1 2">
    <name type="scientific">Spirosoma foliorum</name>
    <dbReference type="NCBI Taxonomy" id="2710596"/>
    <lineage>
        <taxon>Bacteria</taxon>
        <taxon>Pseudomonadati</taxon>
        <taxon>Bacteroidota</taxon>
        <taxon>Cytophagia</taxon>
        <taxon>Cytophagales</taxon>
        <taxon>Cytophagaceae</taxon>
        <taxon>Spirosoma</taxon>
    </lineage>
</organism>
<evidence type="ECO:0008006" key="3">
    <source>
        <dbReference type="Google" id="ProtNLM"/>
    </source>
</evidence>
<dbReference type="Proteomes" id="UP000515369">
    <property type="component" value="Chromosome"/>
</dbReference>
<gene>
    <name evidence="1" type="ORF">H3H32_05240</name>
</gene>
<dbReference type="AlphaFoldDB" id="A0A7G5GZQ9"/>
<evidence type="ECO:0000313" key="1">
    <source>
        <dbReference type="EMBL" id="QMW04351.1"/>
    </source>
</evidence>
<dbReference type="EMBL" id="CP059732">
    <property type="protein sequence ID" value="QMW04351.1"/>
    <property type="molecule type" value="Genomic_DNA"/>
</dbReference>
<evidence type="ECO:0000313" key="2">
    <source>
        <dbReference type="Proteomes" id="UP000515369"/>
    </source>
</evidence>
<dbReference type="PROSITE" id="PS51257">
    <property type="entry name" value="PROKAR_LIPOPROTEIN"/>
    <property type="match status" value="1"/>
</dbReference>
<reference evidence="1 2" key="1">
    <citation type="submission" date="2020-07" db="EMBL/GenBank/DDBJ databases">
        <title>Spirosoma foliorum sp. nov., isolated from the leaves on the Nejang mountain Korea, Republic of.</title>
        <authorList>
            <person name="Ho H."/>
            <person name="Lee Y.-J."/>
            <person name="Nurcahyanto D.-A."/>
            <person name="Kim S.-G."/>
        </authorList>
    </citation>
    <scope>NUCLEOTIDE SEQUENCE [LARGE SCALE GENOMIC DNA]</scope>
    <source>
        <strain evidence="1 2">PL0136</strain>
    </source>
</reference>
<dbReference type="KEGG" id="sfol:H3H32_05240"/>
<proteinExistence type="predicted"/>
<sequence length="140" mass="15031">MLNSMKWLSGFLIVGTTLFSACKSSETRPADLISVGLHQSARLASDVVVRVDSIQDSRCPPTYNCLVAGSARVKLLLSTTTDSSTVRLALGVYDNLKRLDSTGVSLNNQTYKVILRDVNPYPGTGKPGQAQTATVQVTKL</sequence>
<keyword evidence="2" id="KW-1185">Reference proteome</keyword>
<name>A0A7G5GZQ9_9BACT</name>